<proteinExistence type="predicted"/>
<evidence type="ECO:0000256" key="1">
    <source>
        <dbReference type="SAM" id="SignalP"/>
    </source>
</evidence>
<keyword evidence="3" id="KW-1185">Reference proteome</keyword>
<comment type="caution">
    <text evidence="2">The sequence shown here is derived from an EMBL/GenBank/DDBJ whole genome shotgun (WGS) entry which is preliminary data.</text>
</comment>
<organism evidence="2 3">
    <name type="scientific">Chitinophaga parva</name>
    <dbReference type="NCBI Taxonomy" id="2169414"/>
    <lineage>
        <taxon>Bacteria</taxon>
        <taxon>Pseudomonadati</taxon>
        <taxon>Bacteroidota</taxon>
        <taxon>Chitinophagia</taxon>
        <taxon>Chitinophagales</taxon>
        <taxon>Chitinophagaceae</taxon>
        <taxon>Chitinophaga</taxon>
    </lineage>
</organism>
<feature type="signal peptide" evidence="1">
    <location>
        <begin position="1"/>
        <end position="19"/>
    </location>
</feature>
<dbReference type="Gene3D" id="3.30.1150.10">
    <property type="match status" value="1"/>
</dbReference>
<dbReference type="Proteomes" id="UP000244450">
    <property type="component" value="Unassembled WGS sequence"/>
</dbReference>
<sequence length="145" mass="16349">MKAIYLYLLFLLMPLAALAQDKQASKPASCKCDSSYTFVEKMPEFPGGEVALNKLLGGDVQRIYGRWLYTLKDTAILYTRVVLELTVCKDGYVGLVHISQPKELPGSYRRQIAACIQRVPWRPGRQGGNPVCVKLLIPLRYELQD</sequence>
<gene>
    <name evidence="2" type="ORF">DCC81_22270</name>
</gene>
<evidence type="ECO:0000313" key="2">
    <source>
        <dbReference type="EMBL" id="PUZ23130.1"/>
    </source>
</evidence>
<keyword evidence="1" id="KW-0732">Signal</keyword>
<dbReference type="SUPFAM" id="SSF74653">
    <property type="entry name" value="TolA/TonB C-terminal domain"/>
    <property type="match status" value="1"/>
</dbReference>
<name>A0A2T7BDM8_9BACT</name>
<evidence type="ECO:0008006" key="4">
    <source>
        <dbReference type="Google" id="ProtNLM"/>
    </source>
</evidence>
<feature type="chain" id="PRO_5015580924" description="TonB C-terminal domain-containing protein" evidence="1">
    <location>
        <begin position="20"/>
        <end position="145"/>
    </location>
</feature>
<evidence type="ECO:0000313" key="3">
    <source>
        <dbReference type="Proteomes" id="UP000244450"/>
    </source>
</evidence>
<protein>
    <recommendedName>
        <fullName evidence="4">TonB C-terminal domain-containing protein</fullName>
    </recommendedName>
</protein>
<accession>A0A2T7BDM8</accession>
<dbReference type="OrthoDB" id="9814002at2"/>
<dbReference type="EMBL" id="QCYK01000003">
    <property type="protein sequence ID" value="PUZ23130.1"/>
    <property type="molecule type" value="Genomic_DNA"/>
</dbReference>
<dbReference type="AlphaFoldDB" id="A0A2T7BDM8"/>
<dbReference type="RefSeq" id="WP_108688874.1">
    <property type="nucleotide sequence ID" value="NZ_QCYK01000003.1"/>
</dbReference>
<reference evidence="2 3" key="1">
    <citation type="submission" date="2018-04" db="EMBL/GenBank/DDBJ databases">
        <title>Chitinophaga fuyangensis sp. nov., isolated from soil in a chemical factory.</title>
        <authorList>
            <person name="Chen K."/>
        </authorList>
    </citation>
    <scope>NUCLEOTIDE SEQUENCE [LARGE SCALE GENOMIC DNA]</scope>
    <source>
        <strain evidence="2 3">LY-1</strain>
    </source>
</reference>